<evidence type="ECO:0000256" key="2">
    <source>
        <dbReference type="ARBA" id="ARBA00010037"/>
    </source>
</evidence>
<evidence type="ECO:0000256" key="7">
    <source>
        <dbReference type="ARBA" id="ARBA00044745"/>
    </source>
</evidence>
<dbReference type="RefSeq" id="WP_147702566.1">
    <property type="nucleotide sequence ID" value="NZ_VDUY01000001.1"/>
</dbReference>
<feature type="domain" description="Class II aldolase/adducin N-terminal" evidence="12">
    <location>
        <begin position="10"/>
        <end position="189"/>
    </location>
</feature>
<evidence type="ECO:0000256" key="4">
    <source>
        <dbReference type="ARBA" id="ARBA00022833"/>
    </source>
</evidence>
<evidence type="ECO:0000256" key="5">
    <source>
        <dbReference type="ARBA" id="ARBA00023239"/>
    </source>
</evidence>
<dbReference type="NCBIfam" id="NF006000">
    <property type="entry name" value="PRK08130.1"/>
    <property type="match status" value="1"/>
</dbReference>
<reference evidence="13 14" key="1">
    <citation type="submission" date="2019-06" db="EMBL/GenBank/DDBJ databases">
        <title>Quisquiliibacterium sp. nov., isolated from a maize field.</title>
        <authorList>
            <person name="Lin S.-Y."/>
            <person name="Tsai C.-F."/>
            <person name="Young C.-C."/>
        </authorList>
    </citation>
    <scope>NUCLEOTIDE SEQUENCE [LARGE SCALE GENOMIC DNA]</scope>
    <source>
        <strain evidence="13 14">CC-CFT501</strain>
    </source>
</reference>
<dbReference type="NCBIfam" id="NF043034">
    <property type="entry name" value="OxoTetrPhDc"/>
    <property type="match status" value="1"/>
</dbReference>
<keyword evidence="5" id="KW-0456">Lyase</keyword>
<evidence type="ECO:0000256" key="8">
    <source>
        <dbReference type="ARBA" id="ARBA00044772"/>
    </source>
</evidence>
<dbReference type="OrthoDB" id="5500703at2"/>
<dbReference type="AlphaFoldDB" id="A0A5C8P5B6"/>
<dbReference type="GO" id="GO:0019323">
    <property type="term" value="P:pentose catabolic process"/>
    <property type="evidence" value="ECO:0007669"/>
    <property type="project" value="InterPro"/>
</dbReference>
<dbReference type="InterPro" id="IPR050013">
    <property type="entry name" value="OtnC"/>
</dbReference>
<accession>A0A5C8P5B6</accession>
<dbReference type="Gene3D" id="3.40.225.10">
    <property type="entry name" value="Class II aldolase/adducin N-terminal domain"/>
    <property type="match status" value="1"/>
</dbReference>
<dbReference type="Proteomes" id="UP000321548">
    <property type="component" value="Unassembled WGS sequence"/>
</dbReference>
<keyword evidence="3" id="KW-0479">Metal-binding</keyword>
<keyword evidence="4" id="KW-0862">Zinc</keyword>
<dbReference type="GO" id="GO:0005829">
    <property type="term" value="C:cytosol"/>
    <property type="evidence" value="ECO:0007669"/>
    <property type="project" value="TreeGrafter"/>
</dbReference>
<comment type="catalytic activity">
    <reaction evidence="11">
        <text>3-dehydro-4-O-phospho-L-erythronate + H(+) = dihydroxyacetone phosphate + CO2</text>
        <dbReference type="Rhea" id="RHEA:52404"/>
        <dbReference type="ChEBI" id="CHEBI:15378"/>
        <dbReference type="ChEBI" id="CHEBI:16526"/>
        <dbReference type="ChEBI" id="CHEBI:57642"/>
        <dbReference type="ChEBI" id="CHEBI:136592"/>
        <dbReference type="EC" id="4.1.1.104"/>
    </reaction>
</comment>
<evidence type="ECO:0000256" key="3">
    <source>
        <dbReference type="ARBA" id="ARBA00022723"/>
    </source>
</evidence>
<evidence type="ECO:0000313" key="13">
    <source>
        <dbReference type="EMBL" id="TXL68425.1"/>
    </source>
</evidence>
<evidence type="ECO:0000256" key="11">
    <source>
        <dbReference type="ARBA" id="ARBA00048603"/>
    </source>
</evidence>
<evidence type="ECO:0000256" key="6">
    <source>
        <dbReference type="ARBA" id="ARBA00023277"/>
    </source>
</evidence>
<comment type="function">
    <text evidence="7">Catalyzes the decarboxylation of 3-oxo-tetronate 4-phosphate to dihydroxyacetone phosphate (DHAP) and CO(2).</text>
</comment>
<dbReference type="FunFam" id="3.40.225.10:FF:000008">
    <property type="entry name" value="Sugar aldolase"/>
    <property type="match status" value="1"/>
</dbReference>
<evidence type="ECO:0000256" key="9">
    <source>
        <dbReference type="ARBA" id="ARBA00044803"/>
    </source>
</evidence>
<dbReference type="EMBL" id="VDUY01000001">
    <property type="protein sequence ID" value="TXL68425.1"/>
    <property type="molecule type" value="Genomic_DNA"/>
</dbReference>
<dbReference type="InterPro" id="IPR050197">
    <property type="entry name" value="Aldolase_class_II_sugar_metab"/>
</dbReference>
<comment type="caution">
    <text evidence="13">The sequence shown here is derived from an EMBL/GenBank/DDBJ whole genome shotgun (WGS) entry which is preliminary data.</text>
</comment>
<dbReference type="GO" id="GO:0016832">
    <property type="term" value="F:aldehyde-lyase activity"/>
    <property type="evidence" value="ECO:0007669"/>
    <property type="project" value="InterPro"/>
</dbReference>
<dbReference type="Pfam" id="PF00596">
    <property type="entry name" value="Aldolase_II"/>
    <property type="match status" value="1"/>
</dbReference>
<comment type="cofactor">
    <cofactor evidence="1">
        <name>Zn(2+)</name>
        <dbReference type="ChEBI" id="CHEBI:29105"/>
    </cofactor>
</comment>
<gene>
    <name evidence="13" type="ORF">FHP08_01700</name>
</gene>
<proteinExistence type="inferred from homology"/>
<dbReference type="SMART" id="SM01007">
    <property type="entry name" value="Aldolase_II"/>
    <property type="match status" value="1"/>
</dbReference>
<keyword evidence="6" id="KW-0119">Carbohydrate metabolism</keyword>
<dbReference type="InterPro" id="IPR001303">
    <property type="entry name" value="Aldolase_II/adducin_N"/>
</dbReference>
<evidence type="ECO:0000256" key="1">
    <source>
        <dbReference type="ARBA" id="ARBA00001947"/>
    </source>
</evidence>
<dbReference type="EC" id="4.1.1.104" evidence="8"/>
<evidence type="ECO:0000256" key="10">
    <source>
        <dbReference type="ARBA" id="ARBA00047520"/>
    </source>
</evidence>
<dbReference type="InterPro" id="IPR036409">
    <property type="entry name" value="Aldolase_II/adducin_N_sf"/>
</dbReference>
<dbReference type="PANTHER" id="PTHR22789">
    <property type="entry name" value="FUCULOSE PHOSPHATE ALDOLASE"/>
    <property type="match status" value="1"/>
</dbReference>
<dbReference type="PANTHER" id="PTHR22789:SF0">
    <property type="entry name" value="3-OXO-TETRONATE 4-PHOSPHATE DECARBOXYLASE-RELATED"/>
    <property type="match status" value="1"/>
</dbReference>
<comment type="similarity">
    <text evidence="2">Belongs to the aldolase class II family. AraD/FucA subfamily.</text>
</comment>
<name>A0A5C8P5B6_9BURK</name>
<dbReference type="GO" id="GO:0046872">
    <property type="term" value="F:metal ion binding"/>
    <property type="evidence" value="ECO:0007669"/>
    <property type="project" value="UniProtKB-KW"/>
</dbReference>
<evidence type="ECO:0000313" key="14">
    <source>
        <dbReference type="Proteomes" id="UP000321548"/>
    </source>
</evidence>
<evidence type="ECO:0000259" key="12">
    <source>
        <dbReference type="SMART" id="SM01007"/>
    </source>
</evidence>
<sequence>MSAEESRLREDLCRLGRSMFSRGLTHGSTGNLSVRLPDGGYLMTPTGSKLGELDPARLSKLDATGTHLDGDKPTKESFLHIAMYEERARSAAVVHLHSTYSTAVSVLEGVDPEDVLPPLTAYYVMRIGTLPLVPYFAPGDMNLAHAVRRFAGRHHAVLLANHGPVVAGSSLSAAADAIEELEATAKLHLTLHGRACRCLTPGQVAELKAKFPAQA</sequence>
<organism evidence="13 14">
    <name type="scientific">Zeimonas arvi</name>
    <dbReference type="NCBI Taxonomy" id="2498847"/>
    <lineage>
        <taxon>Bacteria</taxon>
        <taxon>Pseudomonadati</taxon>
        <taxon>Pseudomonadota</taxon>
        <taxon>Betaproteobacteria</taxon>
        <taxon>Burkholderiales</taxon>
        <taxon>Burkholderiaceae</taxon>
        <taxon>Zeimonas</taxon>
    </lineage>
</organism>
<protein>
    <recommendedName>
        <fullName evidence="9">3-oxo-tetronate 4-phosphate decarboxylase</fullName>
        <ecNumber evidence="8">4.1.1.104</ecNumber>
    </recommendedName>
</protein>
<dbReference type="SUPFAM" id="SSF53639">
    <property type="entry name" value="AraD/HMP-PK domain-like"/>
    <property type="match status" value="1"/>
</dbReference>
<comment type="catalytic activity">
    <reaction evidence="10">
        <text>3-dehydro-4-O-phospho-D-erythronate + H(+) = dihydroxyacetone phosphate + CO2</text>
        <dbReference type="Rhea" id="RHEA:52416"/>
        <dbReference type="ChEBI" id="CHEBI:15378"/>
        <dbReference type="ChEBI" id="CHEBI:16526"/>
        <dbReference type="ChEBI" id="CHEBI:57642"/>
        <dbReference type="ChEBI" id="CHEBI:136593"/>
        <dbReference type="EC" id="4.1.1.104"/>
    </reaction>
</comment>
<keyword evidence="14" id="KW-1185">Reference proteome</keyword>